<protein>
    <submittedName>
        <fullName evidence="7">Lysoplasmalogenase</fullName>
    </submittedName>
</protein>
<keyword evidence="5 6" id="KW-0472">Membrane</keyword>
<dbReference type="AlphaFoldDB" id="A0A3D8YEY0"/>
<name>A0A3D8YEY0_9BACT</name>
<feature type="transmembrane region" description="Helical" evidence="6">
    <location>
        <begin position="50"/>
        <end position="69"/>
    </location>
</feature>
<keyword evidence="3 6" id="KW-0812">Transmembrane</keyword>
<dbReference type="Proteomes" id="UP000256373">
    <property type="component" value="Unassembled WGS sequence"/>
</dbReference>
<proteinExistence type="inferred from homology"/>
<feature type="transmembrane region" description="Helical" evidence="6">
    <location>
        <begin position="222"/>
        <end position="240"/>
    </location>
</feature>
<dbReference type="PANTHER" id="PTHR31885:SF6">
    <property type="entry name" value="GH04784P"/>
    <property type="match status" value="1"/>
</dbReference>
<evidence type="ECO:0000256" key="1">
    <source>
        <dbReference type="ARBA" id="ARBA00004141"/>
    </source>
</evidence>
<feature type="transmembrane region" description="Helical" evidence="6">
    <location>
        <begin position="160"/>
        <end position="182"/>
    </location>
</feature>
<evidence type="ECO:0000256" key="6">
    <source>
        <dbReference type="SAM" id="Phobius"/>
    </source>
</evidence>
<evidence type="ECO:0000256" key="5">
    <source>
        <dbReference type="ARBA" id="ARBA00023136"/>
    </source>
</evidence>
<evidence type="ECO:0000256" key="3">
    <source>
        <dbReference type="ARBA" id="ARBA00022692"/>
    </source>
</evidence>
<feature type="transmembrane region" description="Helical" evidence="6">
    <location>
        <begin position="194"/>
        <end position="216"/>
    </location>
</feature>
<feature type="transmembrane region" description="Helical" evidence="6">
    <location>
        <begin position="104"/>
        <end position="123"/>
    </location>
</feature>
<dbReference type="InterPro" id="IPR012506">
    <property type="entry name" value="TMEM86B-like"/>
</dbReference>
<comment type="subcellular location">
    <subcellularLocation>
        <location evidence="1">Membrane</location>
        <topology evidence="1">Multi-pass membrane protein</topology>
    </subcellularLocation>
</comment>
<dbReference type="GO" id="GO:0016787">
    <property type="term" value="F:hydrolase activity"/>
    <property type="evidence" value="ECO:0007669"/>
    <property type="project" value="TreeGrafter"/>
</dbReference>
<organism evidence="7 8">
    <name type="scientific">Dyadobacter luteus</name>
    <dbReference type="NCBI Taxonomy" id="2259619"/>
    <lineage>
        <taxon>Bacteria</taxon>
        <taxon>Pseudomonadati</taxon>
        <taxon>Bacteroidota</taxon>
        <taxon>Cytophagia</taxon>
        <taxon>Cytophagales</taxon>
        <taxon>Spirosomataceae</taxon>
        <taxon>Dyadobacter</taxon>
    </lineage>
</organism>
<comment type="caution">
    <text evidence="7">The sequence shown here is derived from an EMBL/GenBank/DDBJ whole genome shotgun (WGS) entry which is preliminary data.</text>
</comment>
<gene>
    <name evidence="7" type="ORF">DSL64_05815</name>
</gene>
<comment type="similarity">
    <text evidence="2">Belongs to the TMEM86 family.</text>
</comment>
<evidence type="ECO:0000313" key="7">
    <source>
        <dbReference type="EMBL" id="REA63132.1"/>
    </source>
</evidence>
<dbReference type="GO" id="GO:0016020">
    <property type="term" value="C:membrane"/>
    <property type="evidence" value="ECO:0007669"/>
    <property type="project" value="UniProtKB-SubCell"/>
</dbReference>
<evidence type="ECO:0000313" key="8">
    <source>
        <dbReference type="Proteomes" id="UP000256373"/>
    </source>
</evidence>
<sequence>MKPQKYEIHSDFAYLIASNLPNEMKRSILFTFLFTIITLSEIYADMTGQVLLVYLTKPLIVLSLLGFLWKNNNLPPTEYRWLVTGLLFALAGDIFLMIRDTDLFIPGLGSFLLMQICYILIFQKQISAGKFSTRSLVIGIPFLTCAFALYFLLFPELPDLLMRFAVAIYALSIAMMTWLAALRRSFVSTKSYQLVLIGAILFMISDSCIAIDKFLVAIPFRTLWIMGTYAAAQYLIVTGLQKTKQTD</sequence>
<dbReference type="Pfam" id="PF07947">
    <property type="entry name" value="YhhN"/>
    <property type="match status" value="1"/>
</dbReference>
<reference evidence="7 8" key="1">
    <citation type="submission" date="2018-07" db="EMBL/GenBank/DDBJ databases">
        <title>Dyadobacter roseus sp. nov., isolated from rose rhizosphere soil.</title>
        <authorList>
            <person name="Chen L."/>
        </authorList>
    </citation>
    <scope>NUCLEOTIDE SEQUENCE [LARGE SCALE GENOMIC DNA]</scope>
    <source>
        <strain evidence="7 8">RS19</strain>
    </source>
</reference>
<feature type="transmembrane region" description="Helical" evidence="6">
    <location>
        <begin position="81"/>
        <end position="98"/>
    </location>
</feature>
<keyword evidence="8" id="KW-1185">Reference proteome</keyword>
<accession>A0A3D8YEY0</accession>
<feature type="transmembrane region" description="Helical" evidence="6">
    <location>
        <begin position="135"/>
        <end position="154"/>
    </location>
</feature>
<evidence type="ECO:0000256" key="4">
    <source>
        <dbReference type="ARBA" id="ARBA00022989"/>
    </source>
</evidence>
<dbReference type="EMBL" id="QNUL01000003">
    <property type="protein sequence ID" value="REA63132.1"/>
    <property type="molecule type" value="Genomic_DNA"/>
</dbReference>
<evidence type="ECO:0000256" key="2">
    <source>
        <dbReference type="ARBA" id="ARBA00007375"/>
    </source>
</evidence>
<dbReference type="PANTHER" id="PTHR31885">
    <property type="entry name" value="GH04784P"/>
    <property type="match status" value="1"/>
</dbReference>
<keyword evidence="4 6" id="KW-1133">Transmembrane helix</keyword>
<feature type="transmembrane region" description="Helical" evidence="6">
    <location>
        <begin position="27"/>
        <end position="44"/>
    </location>
</feature>